<protein>
    <submittedName>
        <fullName evidence="4">Arginine decarboxylase</fullName>
    </submittedName>
</protein>
<dbReference type="InterPro" id="IPR029066">
    <property type="entry name" value="PLP-binding_barrel"/>
</dbReference>
<dbReference type="SUPFAM" id="SSF51419">
    <property type="entry name" value="PLP-binding barrel"/>
    <property type="match status" value="1"/>
</dbReference>
<dbReference type="InterPro" id="IPR002985">
    <property type="entry name" value="Arg_decrbxlase"/>
</dbReference>
<evidence type="ECO:0000256" key="1">
    <source>
        <dbReference type="ARBA" id="ARBA00001933"/>
    </source>
</evidence>
<dbReference type="Proteomes" id="UP001485459">
    <property type="component" value="Chromosome"/>
</dbReference>
<gene>
    <name evidence="4" type="ORF">WJU16_21470</name>
</gene>
<accession>A0ABZ2YML2</accession>
<dbReference type="RefSeq" id="WP_341835453.1">
    <property type="nucleotide sequence ID" value="NZ_CP149822.1"/>
</dbReference>
<dbReference type="Gene3D" id="2.40.37.10">
    <property type="entry name" value="Lyase, Ornithine Decarboxylase, Chain A, domain 1"/>
    <property type="match status" value="1"/>
</dbReference>
<dbReference type="PANTHER" id="PTHR43295">
    <property type="entry name" value="ARGININE DECARBOXYLASE"/>
    <property type="match status" value="1"/>
</dbReference>
<evidence type="ECO:0000313" key="5">
    <source>
        <dbReference type="Proteomes" id="UP001485459"/>
    </source>
</evidence>
<dbReference type="InterPro" id="IPR022644">
    <property type="entry name" value="De-COase2_N"/>
</dbReference>
<reference evidence="5" key="1">
    <citation type="submission" date="2024-03" db="EMBL/GenBank/DDBJ databases">
        <title>Chitinophaga horti sp. nov., isolated from garden soil.</title>
        <authorList>
            <person name="Lee D.S."/>
            <person name="Han D.M."/>
            <person name="Baek J.H."/>
            <person name="Choi D.G."/>
            <person name="Jeon J.H."/>
            <person name="Jeon C.O."/>
        </authorList>
    </citation>
    <scope>NUCLEOTIDE SEQUENCE [LARGE SCALE GENOMIC DNA]</scope>
    <source>
        <strain evidence="5">GPA1</strain>
    </source>
</reference>
<dbReference type="SUPFAM" id="SSF50621">
    <property type="entry name" value="Alanine racemase C-terminal domain-like"/>
    <property type="match status" value="1"/>
</dbReference>
<keyword evidence="5" id="KW-1185">Reference proteome</keyword>
<sequence length="466" mass="53882">MNNTYTDLVNQTFEFPQEGFEVKENNLIFNGLDIRALIDKYGTPFKLTYLPKIGMQVNRAKKMFQDAIKKNKYDGNYYYCYCTKSSHFSFIMEETLKQGVHIETSFAYDIDIINKLYERKKITKDTYVICNGYKTKTYTRAIAKLINSGFKNVIPVLDNKEELEDYSKFVRTKDPVKLGIRIAAEEEPTFDFYTSRLGIAKSDILEYYVDKLKGNPKFELKMLHFFMNKGIKDDIFYWSQFNKVLNLYCQLKKICPELESINLGGGFPIKHSLGFDYDYAYIVNEIVANIKSVCKKNKVPVPDIYTEFGSFTVGESGAVIYSVLGEKQQNDREAWYMIDSSFITTLPDTWGIGEKFLMLPINKWDQEYQEVHLGGLTCDGYDFYTSEEHINAVFLPKLTGEQEPLYIGFFHTGAYQDQLSGYGGIKHCLIPSPKHVVVGYDKNGQLKDWLYAKEQTSQSMLKILGY</sequence>
<name>A0ABZ2YML2_9BACT</name>
<dbReference type="Pfam" id="PF02784">
    <property type="entry name" value="Orn_Arg_deC_N"/>
    <property type="match status" value="1"/>
</dbReference>
<proteinExistence type="predicted"/>
<organism evidence="4 5">
    <name type="scientific">Chitinophaga pollutisoli</name>
    <dbReference type="NCBI Taxonomy" id="3133966"/>
    <lineage>
        <taxon>Bacteria</taxon>
        <taxon>Pseudomonadati</taxon>
        <taxon>Bacteroidota</taxon>
        <taxon>Chitinophagia</taxon>
        <taxon>Chitinophagales</taxon>
        <taxon>Chitinophagaceae</taxon>
        <taxon>Chitinophaga</taxon>
    </lineage>
</organism>
<dbReference type="PANTHER" id="PTHR43295:SF9">
    <property type="entry name" value="BIOSYNTHETIC ARGININE DECARBOXYLASE"/>
    <property type="match status" value="1"/>
</dbReference>
<comment type="cofactor">
    <cofactor evidence="1">
        <name>pyridoxal 5'-phosphate</name>
        <dbReference type="ChEBI" id="CHEBI:597326"/>
    </cofactor>
</comment>
<evidence type="ECO:0000259" key="3">
    <source>
        <dbReference type="Pfam" id="PF02784"/>
    </source>
</evidence>
<dbReference type="Gene3D" id="3.20.20.10">
    <property type="entry name" value="Alanine racemase"/>
    <property type="match status" value="1"/>
</dbReference>
<evidence type="ECO:0000313" key="4">
    <source>
        <dbReference type="EMBL" id="WZN40537.1"/>
    </source>
</evidence>
<feature type="domain" description="Orn/DAP/Arg decarboxylase 2 N-terminal" evidence="3">
    <location>
        <begin position="69"/>
        <end position="313"/>
    </location>
</feature>
<dbReference type="InterPro" id="IPR009006">
    <property type="entry name" value="Ala_racemase/Decarboxylase_C"/>
</dbReference>
<keyword evidence="2" id="KW-0663">Pyridoxal phosphate</keyword>
<dbReference type="EMBL" id="CP149822">
    <property type="protein sequence ID" value="WZN40537.1"/>
    <property type="molecule type" value="Genomic_DNA"/>
</dbReference>
<evidence type="ECO:0000256" key="2">
    <source>
        <dbReference type="ARBA" id="ARBA00022898"/>
    </source>
</evidence>